<keyword evidence="3" id="KW-1185">Reference proteome</keyword>
<sequence length="397" mass="47655">MNRQILRHYINEYKLNFDRVNQEEIYKWKAVKCYQDNWNIEAENFYEMLMVSLSRTKNLLDSGQYFPLRMLVQYAEHRPNEVRQLFRNLYNEEEDLFERIQNFQTNINVINDELFKNKKSYQDPRAIIVYLVLRYPERYFFYKFEMFKQFSKKLELIYKPVKGHLENIGHFNSQCELIRFELSLDQELLKLHKNRITSDCYYDENLNILTQDFIYAVARHLDQAILVDTSEPTEIRETNVLSTDLRISADQISFRGRTVNFIQNGIENKRLGDLGELWVMKYEIEKLQNAKLYNLIDKIKHTSKDEGDGTGFDIQSFDIYGNKIFIEAKTTKGKQNSTFFVTRNELERSKIEKENYYLYRLYNYSEQTDTADLLIIQGDLTNICEFPTTYKINLHNG</sequence>
<proteinExistence type="predicted"/>
<accession>A0A7H1DXB6</accession>
<dbReference type="Proteomes" id="UP000516438">
    <property type="component" value="Chromosome"/>
</dbReference>
<dbReference type="EMBL" id="CP060203">
    <property type="protein sequence ID" value="QNS41624.1"/>
    <property type="molecule type" value="Genomic_DNA"/>
</dbReference>
<reference evidence="2 3" key="1">
    <citation type="submission" date="2020-07" db="EMBL/GenBank/DDBJ databases">
        <title>Complete genome and description of Chryseobacterium manosquense strain Marseille-Q2069 sp. nov.</title>
        <authorList>
            <person name="Boxberger M."/>
        </authorList>
    </citation>
    <scope>NUCLEOTIDE SEQUENCE [LARGE SCALE GENOMIC DNA]</scope>
    <source>
        <strain evidence="2 3">Marseille-Q2069</strain>
    </source>
</reference>
<evidence type="ECO:0000313" key="3">
    <source>
        <dbReference type="Proteomes" id="UP000516438"/>
    </source>
</evidence>
<protein>
    <submittedName>
        <fullName evidence="2">DUF3883 domain-containing protein</fullName>
    </submittedName>
</protein>
<evidence type="ECO:0000259" key="1">
    <source>
        <dbReference type="Pfam" id="PF13020"/>
    </source>
</evidence>
<name>A0A7H1DXB6_9FLAO</name>
<dbReference type="Pfam" id="PF13020">
    <property type="entry name" value="NOV_C"/>
    <property type="match status" value="1"/>
</dbReference>
<dbReference type="RefSeq" id="WP_130867167.1">
    <property type="nucleotide sequence ID" value="NZ_CP060203.1"/>
</dbReference>
<organism evidence="2 3">
    <name type="scientific">Chryseobacterium manosquense</name>
    <dbReference type="NCBI Taxonomy" id="2754694"/>
    <lineage>
        <taxon>Bacteria</taxon>
        <taxon>Pseudomonadati</taxon>
        <taxon>Bacteroidota</taxon>
        <taxon>Flavobacteriia</taxon>
        <taxon>Flavobacteriales</taxon>
        <taxon>Weeksellaceae</taxon>
        <taxon>Chryseobacterium group</taxon>
        <taxon>Chryseobacterium</taxon>
    </lineage>
</organism>
<dbReference type="InterPro" id="IPR024975">
    <property type="entry name" value="NOV_C"/>
</dbReference>
<gene>
    <name evidence="2" type="ORF">H0S70_01110</name>
</gene>
<evidence type="ECO:0000313" key="2">
    <source>
        <dbReference type="EMBL" id="QNS41624.1"/>
    </source>
</evidence>
<feature type="domain" description="Protein NO VEIN C-terminal" evidence="1">
    <location>
        <begin position="275"/>
        <end position="368"/>
    </location>
</feature>
<dbReference type="AlphaFoldDB" id="A0A7H1DXB6"/>
<dbReference type="KEGG" id="cmaq:H0S70_01110"/>